<keyword evidence="4 5" id="KW-0486">Methionine biosynthesis</keyword>
<dbReference type="EMBL" id="QWVT01000008">
    <property type="protein sequence ID" value="RID87799.1"/>
    <property type="molecule type" value="Genomic_DNA"/>
</dbReference>
<dbReference type="NCBIfam" id="TIGR01489">
    <property type="entry name" value="DKMTPPase-SF"/>
    <property type="match status" value="1"/>
</dbReference>
<dbReference type="InterPro" id="IPR036412">
    <property type="entry name" value="HAD-like_sf"/>
</dbReference>
<dbReference type="GO" id="GO:0000287">
    <property type="term" value="F:magnesium ion binding"/>
    <property type="evidence" value="ECO:0007669"/>
    <property type="project" value="TreeGrafter"/>
</dbReference>
<dbReference type="UniPathway" id="UPA00904">
    <property type="reaction ID" value="UER00877"/>
</dbReference>
<dbReference type="Proteomes" id="UP000265816">
    <property type="component" value="Unassembled WGS sequence"/>
</dbReference>
<dbReference type="OrthoDB" id="9804940at2"/>
<accession>A0A398BCA1</accession>
<proteinExistence type="inferred from homology"/>
<dbReference type="InterPro" id="IPR006384">
    <property type="entry name" value="HAD_hydro_PyrdxlP_Pase-like"/>
</dbReference>
<comment type="catalytic activity">
    <reaction evidence="5">
        <text>2-hydroxy-5-methylsulfanyl-3-oxopent-1-enyl phosphate + H2O = 1,2-dihydroxy-5-(methylsulfanyl)pent-1-en-3-one + phosphate</text>
        <dbReference type="Rhea" id="RHEA:14481"/>
        <dbReference type="ChEBI" id="CHEBI:15377"/>
        <dbReference type="ChEBI" id="CHEBI:43474"/>
        <dbReference type="ChEBI" id="CHEBI:49252"/>
        <dbReference type="ChEBI" id="CHEBI:59505"/>
        <dbReference type="EC" id="3.1.3.87"/>
    </reaction>
</comment>
<gene>
    <name evidence="5" type="primary">mtnX</name>
    <name evidence="6" type="ORF">D1970_02845</name>
</gene>
<dbReference type="SUPFAM" id="SSF56784">
    <property type="entry name" value="HAD-like"/>
    <property type="match status" value="1"/>
</dbReference>
<comment type="similarity">
    <text evidence="1">Belongs to the HAD-like hydrolase superfamily. SerB family.</text>
</comment>
<dbReference type="RefSeq" id="WP_119111371.1">
    <property type="nucleotide sequence ID" value="NZ_CBCSEO010000001.1"/>
</dbReference>
<name>A0A398BCA1_9BACI</name>
<comment type="caution">
    <text evidence="6">The sequence shown here is derived from an EMBL/GenBank/DDBJ whole genome shotgun (WGS) entry which is preliminary data.</text>
</comment>
<dbReference type="AlphaFoldDB" id="A0A398BCA1"/>
<comment type="similarity">
    <text evidence="5">Belongs to the HAD-like hydrolase superfamily. MtnX family.</text>
</comment>
<evidence type="ECO:0000256" key="1">
    <source>
        <dbReference type="ARBA" id="ARBA00009184"/>
    </source>
</evidence>
<comment type="pathway">
    <text evidence="5">Amino-acid biosynthesis; L-methionine biosynthesis via salvage pathway; L-methionine from S-methyl-5-thio-alpha-D-ribose 1-phosphate: step 4/6.</text>
</comment>
<evidence type="ECO:0000256" key="4">
    <source>
        <dbReference type="ARBA" id="ARBA00023167"/>
    </source>
</evidence>
<protein>
    <recommendedName>
        <fullName evidence="5">2-hydroxy-3-keto-5-methylthiopentenyl-1-phosphate phosphatase</fullName>
        <shortName evidence="5">HK-MTPenyl-1-P phosphatase</shortName>
        <ecNumber evidence="5">3.1.3.87</ecNumber>
    </recommendedName>
</protein>
<dbReference type="InterPro" id="IPR050582">
    <property type="entry name" value="HAD-like_SerB"/>
</dbReference>
<evidence type="ECO:0000313" key="7">
    <source>
        <dbReference type="Proteomes" id="UP000265816"/>
    </source>
</evidence>
<dbReference type="Gene3D" id="3.40.50.1000">
    <property type="entry name" value="HAD superfamily/HAD-like"/>
    <property type="match status" value="1"/>
</dbReference>
<dbReference type="PANTHER" id="PTHR43344:SF21">
    <property type="entry name" value="POLYOL PHOSPHATE PHOSPHATASE PYP1"/>
    <property type="match status" value="1"/>
</dbReference>
<dbReference type="NCBIfam" id="TIGR01488">
    <property type="entry name" value="HAD-SF-IB"/>
    <property type="match status" value="1"/>
</dbReference>
<dbReference type="GO" id="GO:0006564">
    <property type="term" value="P:L-serine biosynthetic process"/>
    <property type="evidence" value="ECO:0007669"/>
    <property type="project" value="TreeGrafter"/>
</dbReference>
<evidence type="ECO:0000256" key="5">
    <source>
        <dbReference type="HAMAP-Rule" id="MF_01680"/>
    </source>
</evidence>
<dbReference type="GO" id="GO:0005737">
    <property type="term" value="C:cytoplasm"/>
    <property type="evidence" value="ECO:0007669"/>
    <property type="project" value="TreeGrafter"/>
</dbReference>
<dbReference type="EC" id="3.1.3.87" evidence="5"/>
<evidence type="ECO:0000256" key="3">
    <source>
        <dbReference type="ARBA" id="ARBA00022801"/>
    </source>
</evidence>
<evidence type="ECO:0000313" key="6">
    <source>
        <dbReference type="EMBL" id="RID87799.1"/>
    </source>
</evidence>
<dbReference type="GO" id="GO:0019509">
    <property type="term" value="P:L-methionine salvage from methylthioadenosine"/>
    <property type="evidence" value="ECO:0007669"/>
    <property type="project" value="UniProtKB-UniRule"/>
</dbReference>
<sequence>MDNTVIFCDFDGTVTEKDNIVRIMNEFAPPGWENLKEEVLTGRMTIKEGVGAMFSLLPTARKAEISEYAIKHAIVRPGFSEFVAFTREEKIPLYIVSGGIDFFVYPTLEKYGPFSGVYCNTSDFSGKTIKVSWPHECDELCLAGCGLCKPSIMRKLAGRDQYKIVIGDSVTDFAAASEADFVLARDFLQGKCEELGIRHSPFHTFYDCLETLRSGAGVIR</sequence>
<dbReference type="InterPro" id="IPR023214">
    <property type="entry name" value="HAD_sf"/>
</dbReference>
<dbReference type="CDD" id="cd07524">
    <property type="entry name" value="HAD_Pase"/>
    <property type="match status" value="1"/>
</dbReference>
<dbReference type="NCBIfam" id="NF007103">
    <property type="entry name" value="PRK09552.1"/>
    <property type="match status" value="1"/>
</dbReference>
<dbReference type="GO" id="GO:0043716">
    <property type="term" value="F:2-hydroxy-3-keto-5-methylthiopentenyl-1-phosphate phosphatase activity"/>
    <property type="evidence" value="ECO:0007669"/>
    <property type="project" value="UniProtKB-UniRule"/>
</dbReference>
<evidence type="ECO:0000256" key="2">
    <source>
        <dbReference type="ARBA" id="ARBA00022605"/>
    </source>
</evidence>
<reference evidence="6 7" key="1">
    <citation type="submission" date="2018-08" db="EMBL/GenBank/DDBJ databases">
        <title>Bacillus jemisoniae sp. nov., Bacillus chryseoplanitiae sp. nov., Bacillus resnikiae sp. nov., and Bacillus frankliniae sp. nov., isolated from Viking spacecraft and associated surfaces.</title>
        <authorList>
            <person name="Seuylemezian A."/>
            <person name="Vaishampayan P."/>
        </authorList>
    </citation>
    <scope>NUCLEOTIDE SEQUENCE [LARGE SCALE GENOMIC DNA]</scope>
    <source>
        <strain evidence="6 7">JJ-247</strain>
    </source>
</reference>
<dbReference type="Gene3D" id="3.90.1470.20">
    <property type="match status" value="1"/>
</dbReference>
<comment type="function">
    <text evidence="5">Dephosphorylates 2-hydroxy-3-keto-5-methylthiopentenyl-1-phosphate (HK-MTPenyl-1-P) yielding 1,2-dihydroxy-3-keto-5-methylthiopentene (DHK-MTPene).</text>
</comment>
<organism evidence="6 7">
    <name type="scientific">Mesobacillus zeae</name>
    <dbReference type="NCBI Taxonomy" id="1917180"/>
    <lineage>
        <taxon>Bacteria</taxon>
        <taxon>Bacillati</taxon>
        <taxon>Bacillota</taxon>
        <taxon>Bacilli</taxon>
        <taxon>Bacillales</taxon>
        <taxon>Bacillaceae</taxon>
        <taxon>Mesobacillus</taxon>
    </lineage>
</organism>
<dbReference type="PANTHER" id="PTHR43344">
    <property type="entry name" value="PHOSPHOSERINE PHOSPHATASE"/>
    <property type="match status" value="1"/>
</dbReference>
<dbReference type="HAMAP" id="MF_01680">
    <property type="entry name" value="Salvage_MtnX"/>
    <property type="match status" value="1"/>
</dbReference>
<dbReference type="GO" id="GO:0036424">
    <property type="term" value="F:L-phosphoserine phosphatase activity"/>
    <property type="evidence" value="ECO:0007669"/>
    <property type="project" value="TreeGrafter"/>
</dbReference>
<keyword evidence="2 5" id="KW-0028">Amino-acid biosynthesis</keyword>
<dbReference type="InterPro" id="IPR017718">
    <property type="entry name" value="HAD-SF_hydro_IB_MtnX"/>
</dbReference>
<dbReference type="Pfam" id="PF12710">
    <property type="entry name" value="HAD"/>
    <property type="match status" value="1"/>
</dbReference>
<keyword evidence="7" id="KW-1185">Reference proteome</keyword>
<keyword evidence="3 5" id="KW-0378">Hydrolase</keyword>